<accession>A0AA39CLQ2</accession>
<dbReference type="EMBL" id="JAPDRK010000005">
    <property type="protein sequence ID" value="KAJ9612531.1"/>
    <property type="molecule type" value="Genomic_DNA"/>
</dbReference>
<evidence type="ECO:0000313" key="2">
    <source>
        <dbReference type="Proteomes" id="UP001172673"/>
    </source>
</evidence>
<evidence type="ECO:0000313" key="1">
    <source>
        <dbReference type="EMBL" id="KAJ9612531.1"/>
    </source>
</evidence>
<gene>
    <name evidence="1" type="ORF">H2200_004128</name>
</gene>
<comment type="caution">
    <text evidence="1">The sequence shown here is derived from an EMBL/GenBank/DDBJ whole genome shotgun (WGS) entry which is preliminary data.</text>
</comment>
<proteinExistence type="predicted"/>
<protein>
    <submittedName>
        <fullName evidence="1">Uncharacterized protein</fullName>
    </submittedName>
</protein>
<dbReference type="Proteomes" id="UP001172673">
    <property type="component" value="Unassembled WGS sequence"/>
</dbReference>
<reference evidence="1" key="1">
    <citation type="submission" date="2022-10" db="EMBL/GenBank/DDBJ databases">
        <title>Culturing micro-colonial fungi from biological soil crusts in the Mojave desert and describing Neophaeococcomyces mojavensis, and introducing the new genera and species Taxawa tesnikishii.</title>
        <authorList>
            <person name="Kurbessoian T."/>
            <person name="Stajich J.E."/>
        </authorList>
    </citation>
    <scope>NUCLEOTIDE SEQUENCE</scope>
    <source>
        <strain evidence="1">TK_41</strain>
    </source>
</reference>
<name>A0AA39CLQ2_9EURO</name>
<organism evidence="1 2">
    <name type="scientific">Cladophialophora chaetospira</name>
    <dbReference type="NCBI Taxonomy" id="386627"/>
    <lineage>
        <taxon>Eukaryota</taxon>
        <taxon>Fungi</taxon>
        <taxon>Dikarya</taxon>
        <taxon>Ascomycota</taxon>
        <taxon>Pezizomycotina</taxon>
        <taxon>Eurotiomycetes</taxon>
        <taxon>Chaetothyriomycetidae</taxon>
        <taxon>Chaetothyriales</taxon>
        <taxon>Herpotrichiellaceae</taxon>
        <taxon>Cladophialophora</taxon>
    </lineage>
</organism>
<sequence length="541" mass="60343">MSSLPDKRAKLWWLRQSRLFESNLPRPSEPDSEDQTILACSSTGMKLSPPSKRYCEFTQRAAAHFDFSTHQRGFSPSKRNDFEMVLTPRLRIARPLSPVKKYNMQEQTLHRVKVFLQSYVERAAFKTNLDLWDGELQTMESFRSKALEVVAAIRTGLSHASVDAAWSDTLSVLARIALSDRPYLLTLLLDLVVTIARKARETNNDAIHILNRELIDEVARLRVGTHPVVLTLQAIIRSSGIMNELSERLLLAGKDILAQSIGNEHFETREMLLAASRASEKCGHLHAALDSAKDAYRIDLSRHKATATDQNLEIMLDCQIRLVQCHVKLGNLVKAQELVENGLASCCHFITESGRDNNRSRLCFEQGIVKWMSGQLTAAEQSFAEALALSLPIHGAGDYFIMHVAEWLEFVLHEQKSIPTKSIPQTNVGGQQGISSFIDDETPFPAAGQEGHIVPGGTAVLDCEARAVFEETVMSTDSGEPGDFDARVVVNHRAATPETQMDEKPRGQDAFVTGASGVAETWYYLPEPLGRSIHEQPYIWI</sequence>
<dbReference type="AlphaFoldDB" id="A0AA39CLQ2"/>
<keyword evidence="2" id="KW-1185">Reference proteome</keyword>